<dbReference type="STRING" id="1344416.A0A139A8F6"/>
<sequence>MNVSTGLGDRHVTVDSGLDAARVDFTSIPVVDLAPIFSDDDAAKQKLGEELKDICTNVGFLYVKNHQVPDAVIDAVFAEAHAFFALPDATKMQYHIQNSKSLRGYGKLLDENVDPANRGDLHESFDIGLEIAEDDPDYLAGKFYGPNQWPDASHMPTFRANLVRYYTHMQTLSKYLFRAFSLALGMPETYFDGIDKGKAMGFMRILHYPPQEDAVDEKQMGIGAHTDYILKQDDKEALQVLNSKGQWIHAPPIPGTFVVNIADLLSRWSNDKFKSTMHRAINRTGVARYSIPFFYNVHHDTPVEVLPACLAPGEKPKYPPTTAGAYLTSRFEDTFAVYKQQKTEASL</sequence>
<evidence type="ECO:0000313" key="3">
    <source>
        <dbReference type="EMBL" id="KXS13082.1"/>
    </source>
</evidence>
<dbReference type="SUPFAM" id="SSF51197">
    <property type="entry name" value="Clavaminate synthase-like"/>
    <property type="match status" value="1"/>
</dbReference>
<evidence type="ECO:0000259" key="2">
    <source>
        <dbReference type="PROSITE" id="PS51471"/>
    </source>
</evidence>
<name>A0A139A8F6_GONPJ</name>
<dbReference type="PANTHER" id="PTHR47990">
    <property type="entry name" value="2-OXOGLUTARATE (2OG) AND FE(II)-DEPENDENT OXYGENASE SUPERFAMILY PROTEIN-RELATED"/>
    <property type="match status" value="1"/>
</dbReference>
<keyword evidence="1" id="KW-0560">Oxidoreductase</keyword>
<dbReference type="PRINTS" id="PR00682">
    <property type="entry name" value="IPNSYNTHASE"/>
</dbReference>
<dbReference type="OMA" id="EHTDYEC"/>
<dbReference type="Gene3D" id="2.60.120.330">
    <property type="entry name" value="B-lactam Antibiotic, Isopenicillin N Synthase, Chain"/>
    <property type="match status" value="1"/>
</dbReference>
<keyword evidence="1" id="KW-0408">Iron</keyword>
<dbReference type="AlphaFoldDB" id="A0A139A8F6"/>
<dbReference type="GO" id="GO:0046872">
    <property type="term" value="F:metal ion binding"/>
    <property type="evidence" value="ECO:0007669"/>
    <property type="project" value="UniProtKB-KW"/>
</dbReference>
<evidence type="ECO:0000313" key="4">
    <source>
        <dbReference type="Proteomes" id="UP000070544"/>
    </source>
</evidence>
<dbReference type="Pfam" id="PF03171">
    <property type="entry name" value="2OG-FeII_Oxy"/>
    <property type="match status" value="1"/>
</dbReference>
<dbReference type="OrthoDB" id="288590at2759"/>
<feature type="domain" description="Fe2OG dioxygenase" evidence="2">
    <location>
        <begin position="198"/>
        <end position="297"/>
    </location>
</feature>
<keyword evidence="1" id="KW-0479">Metal-binding</keyword>
<dbReference type="InterPro" id="IPR005123">
    <property type="entry name" value="Oxoglu/Fe-dep_dioxygenase_dom"/>
</dbReference>
<dbReference type="InterPro" id="IPR026992">
    <property type="entry name" value="DIOX_N"/>
</dbReference>
<dbReference type="GO" id="GO:0016491">
    <property type="term" value="F:oxidoreductase activity"/>
    <property type="evidence" value="ECO:0007669"/>
    <property type="project" value="UniProtKB-KW"/>
</dbReference>
<proteinExistence type="inferred from homology"/>
<protein>
    <submittedName>
        <fullName evidence="3">2OG-Fe(II) oxygenase</fullName>
    </submittedName>
</protein>
<accession>A0A139A8F6</accession>
<organism evidence="3 4">
    <name type="scientific">Gonapodya prolifera (strain JEL478)</name>
    <name type="common">Monoblepharis prolifera</name>
    <dbReference type="NCBI Taxonomy" id="1344416"/>
    <lineage>
        <taxon>Eukaryota</taxon>
        <taxon>Fungi</taxon>
        <taxon>Fungi incertae sedis</taxon>
        <taxon>Chytridiomycota</taxon>
        <taxon>Chytridiomycota incertae sedis</taxon>
        <taxon>Monoblepharidomycetes</taxon>
        <taxon>Monoblepharidales</taxon>
        <taxon>Gonapodyaceae</taxon>
        <taxon>Gonapodya</taxon>
    </lineage>
</organism>
<keyword evidence="4" id="KW-1185">Reference proteome</keyword>
<dbReference type="InterPro" id="IPR044861">
    <property type="entry name" value="IPNS-like_FE2OG_OXY"/>
</dbReference>
<evidence type="ECO:0000256" key="1">
    <source>
        <dbReference type="RuleBase" id="RU003682"/>
    </source>
</evidence>
<dbReference type="InterPro" id="IPR027443">
    <property type="entry name" value="IPNS-like_sf"/>
</dbReference>
<dbReference type="PROSITE" id="PS51471">
    <property type="entry name" value="FE2OG_OXY"/>
    <property type="match status" value="1"/>
</dbReference>
<reference evidence="3 4" key="1">
    <citation type="journal article" date="2015" name="Genome Biol. Evol.">
        <title>Phylogenomic analyses indicate that early fungi evolved digesting cell walls of algal ancestors of land plants.</title>
        <authorList>
            <person name="Chang Y."/>
            <person name="Wang S."/>
            <person name="Sekimoto S."/>
            <person name="Aerts A.L."/>
            <person name="Choi C."/>
            <person name="Clum A."/>
            <person name="LaButti K.M."/>
            <person name="Lindquist E.A."/>
            <person name="Yee Ngan C."/>
            <person name="Ohm R.A."/>
            <person name="Salamov A.A."/>
            <person name="Grigoriev I.V."/>
            <person name="Spatafora J.W."/>
            <person name="Berbee M.L."/>
        </authorList>
    </citation>
    <scope>NUCLEOTIDE SEQUENCE [LARGE SCALE GENOMIC DNA]</scope>
    <source>
        <strain evidence="3 4">JEL478</strain>
    </source>
</reference>
<dbReference type="InterPro" id="IPR050231">
    <property type="entry name" value="Iron_ascorbate_oxido_reductase"/>
</dbReference>
<gene>
    <name evidence="3" type="ORF">M427DRAFT_501671</name>
</gene>
<dbReference type="Proteomes" id="UP000070544">
    <property type="component" value="Unassembled WGS sequence"/>
</dbReference>
<dbReference type="Pfam" id="PF14226">
    <property type="entry name" value="DIOX_N"/>
    <property type="match status" value="1"/>
</dbReference>
<comment type="similarity">
    <text evidence="1">Belongs to the iron/ascorbate-dependent oxidoreductase family.</text>
</comment>
<dbReference type="EMBL" id="KQ965782">
    <property type="protein sequence ID" value="KXS13082.1"/>
    <property type="molecule type" value="Genomic_DNA"/>
</dbReference>